<name>A0ABT4J587_9RHOB</name>
<reference evidence="1" key="1">
    <citation type="submission" date="2022-12" db="EMBL/GenBank/DDBJ databases">
        <title>Paracoccus sp. EF6 isolated from a lake water.</title>
        <authorList>
            <person name="Liu H."/>
        </authorList>
    </citation>
    <scope>NUCLEOTIDE SEQUENCE</scope>
    <source>
        <strain evidence="1">EF6</strain>
    </source>
</reference>
<organism evidence="1 2">
    <name type="scientific">Paracoccus benzoatiresistens</name>
    <dbReference type="NCBI Taxonomy" id="2997341"/>
    <lineage>
        <taxon>Bacteria</taxon>
        <taxon>Pseudomonadati</taxon>
        <taxon>Pseudomonadota</taxon>
        <taxon>Alphaproteobacteria</taxon>
        <taxon>Rhodobacterales</taxon>
        <taxon>Paracoccaceae</taxon>
        <taxon>Paracoccus</taxon>
    </lineage>
</organism>
<gene>
    <name evidence="1" type="ORF">OU682_11720</name>
</gene>
<dbReference type="RefSeq" id="WP_268942305.1">
    <property type="nucleotide sequence ID" value="NZ_JAPTYD010000014.1"/>
</dbReference>
<proteinExistence type="predicted"/>
<keyword evidence="2" id="KW-1185">Reference proteome</keyword>
<sequence length="74" mass="7899">MASTISFDKPRTSFLGMLAAPFAAIGKVLVAIAEASPKVRELERLNSLSDAELARRGLTRDGEIRRILGVAAAM</sequence>
<comment type="caution">
    <text evidence="1">The sequence shown here is derived from an EMBL/GenBank/DDBJ whole genome shotgun (WGS) entry which is preliminary data.</text>
</comment>
<accession>A0ABT4J587</accession>
<protein>
    <recommendedName>
        <fullName evidence="3">DUF1127 domain-containing protein</fullName>
    </recommendedName>
</protein>
<evidence type="ECO:0000313" key="1">
    <source>
        <dbReference type="EMBL" id="MCZ0962287.1"/>
    </source>
</evidence>
<evidence type="ECO:0000313" key="2">
    <source>
        <dbReference type="Proteomes" id="UP001149822"/>
    </source>
</evidence>
<evidence type="ECO:0008006" key="3">
    <source>
        <dbReference type="Google" id="ProtNLM"/>
    </source>
</evidence>
<dbReference type="Proteomes" id="UP001149822">
    <property type="component" value="Unassembled WGS sequence"/>
</dbReference>
<dbReference type="EMBL" id="JAPTYD010000014">
    <property type="protein sequence ID" value="MCZ0962287.1"/>
    <property type="molecule type" value="Genomic_DNA"/>
</dbReference>